<name>X1LNB1_9ZZZZ</name>
<accession>X1LNB1</accession>
<comment type="caution">
    <text evidence="1">The sequence shown here is derived from an EMBL/GenBank/DDBJ whole genome shotgun (WGS) entry which is preliminary data.</text>
</comment>
<feature type="non-terminal residue" evidence="1">
    <location>
        <position position="68"/>
    </location>
</feature>
<dbReference type="AlphaFoldDB" id="X1LNB1"/>
<evidence type="ECO:0000313" key="1">
    <source>
        <dbReference type="EMBL" id="GAI20563.1"/>
    </source>
</evidence>
<sequence>MSIISMVSLYFSIKNETSSGVCSIQSIADNLSGFWPISIVTPVGTHYNYYAWNSQEERFDFARKTVEE</sequence>
<protein>
    <submittedName>
        <fullName evidence="1">Uncharacterized protein</fullName>
    </submittedName>
</protein>
<gene>
    <name evidence="1" type="ORF">S06H3_25304</name>
</gene>
<organism evidence="1">
    <name type="scientific">marine sediment metagenome</name>
    <dbReference type="NCBI Taxonomy" id="412755"/>
    <lineage>
        <taxon>unclassified sequences</taxon>
        <taxon>metagenomes</taxon>
        <taxon>ecological metagenomes</taxon>
    </lineage>
</organism>
<dbReference type="EMBL" id="BARV01014562">
    <property type="protein sequence ID" value="GAI20563.1"/>
    <property type="molecule type" value="Genomic_DNA"/>
</dbReference>
<reference evidence="1" key="1">
    <citation type="journal article" date="2014" name="Front. Microbiol.">
        <title>High frequency of phylogenetically diverse reductive dehalogenase-homologous genes in deep subseafloor sedimentary metagenomes.</title>
        <authorList>
            <person name="Kawai M."/>
            <person name="Futagami T."/>
            <person name="Toyoda A."/>
            <person name="Takaki Y."/>
            <person name="Nishi S."/>
            <person name="Hori S."/>
            <person name="Arai W."/>
            <person name="Tsubouchi T."/>
            <person name="Morono Y."/>
            <person name="Uchiyama I."/>
            <person name="Ito T."/>
            <person name="Fujiyama A."/>
            <person name="Inagaki F."/>
            <person name="Takami H."/>
        </authorList>
    </citation>
    <scope>NUCLEOTIDE SEQUENCE</scope>
    <source>
        <strain evidence="1">Expedition CK06-06</strain>
    </source>
</reference>
<proteinExistence type="predicted"/>